<dbReference type="Proteomes" id="UP000789920">
    <property type="component" value="Unassembled WGS sequence"/>
</dbReference>
<reference evidence="1" key="1">
    <citation type="submission" date="2021-06" db="EMBL/GenBank/DDBJ databases">
        <authorList>
            <person name="Kallberg Y."/>
            <person name="Tangrot J."/>
            <person name="Rosling A."/>
        </authorList>
    </citation>
    <scope>NUCLEOTIDE SEQUENCE</scope>
    <source>
        <strain evidence="1">MA461A</strain>
    </source>
</reference>
<sequence>DSAKTYEKYNIRESYRNKFELACLTSNFKRSRKEPISRSIQKKCKNQVSNEKNEDSISTLTMVPMSQEQDNYIE</sequence>
<accession>A0ACA9RRM4</accession>
<evidence type="ECO:0000313" key="1">
    <source>
        <dbReference type="EMBL" id="CAG8803422.1"/>
    </source>
</evidence>
<organism evidence="1 2">
    <name type="scientific">Racocetra persica</name>
    <dbReference type="NCBI Taxonomy" id="160502"/>
    <lineage>
        <taxon>Eukaryota</taxon>
        <taxon>Fungi</taxon>
        <taxon>Fungi incertae sedis</taxon>
        <taxon>Mucoromycota</taxon>
        <taxon>Glomeromycotina</taxon>
        <taxon>Glomeromycetes</taxon>
        <taxon>Diversisporales</taxon>
        <taxon>Gigasporaceae</taxon>
        <taxon>Racocetra</taxon>
    </lineage>
</organism>
<protein>
    <submittedName>
        <fullName evidence="1">9167_t:CDS:1</fullName>
    </submittedName>
</protein>
<feature type="non-terminal residue" evidence="1">
    <location>
        <position position="1"/>
    </location>
</feature>
<name>A0ACA9RRM4_9GLOM</name>
<evidence type="ECO:0000313" key="2">
    <source>
        <dbReference type="Proteomes" id="UP000789920"/>
    </source>
</evidence>
<gene>
    <name evidence="1" type="ORF">RPERSI_LOCUS21519</name>
</gene>
<dbReference type="EMBL" id="CAJVQC010063181">
    <property type="protein sequence ID" value="CAG8803422.1"/>
    <property type="molecule type" value="Genomic_DNA"/>
</dbReference>
<comment type="caution">
    <text evidence="1">The sequence shown here is derived from an EMBL/GenBank/DDBJ whole genome shotgun (WGS) entry which is preliminary data.</text>
</comment>
<keyword evidence="2" id="KW-1185">Reference proteome</keyword>
<proteinExistence type="predicted"/>